<gene>
    <name evidence="1" type="ORF">B0H63DRAFT_148312</name>
</gene>
<reference evidence="1" key="2">
    <citation type="submission" date="2023-06" db="EMBL/GenBank/DDBJ databases">
        <authorList>
            <consortium name="Lawrence Berkeley National Laboratory"/>
            <person name="Haridas S."/>
            <person name="Hensen N."/>
            <person name="Bonometti L."/>
            <person name="Westerberg I."/>
            <person name="Brannstrom I.O."/>
            <person name="Guillou S."/>
            <person name="Cros-Aarteil S."/>
            <person name="Calhoun S."/>
            <person name="Kuo A."/>
            <person name="Mondo S."/>
            <person name="Pangilinan J."/>
            <person name="Riley R."/>
            <person name="LaButti K."/>
            <person name="Andreopoulos B."/>
            <person name="Lipzen A."/>
            <person name="Chen C."/>
            <person name="Yanf M."/>
            <person name="Daum C."/>
            <person name="Ng V."/>
            <person name="Clum A."/>
            <person name="Steindorff A."/>
            <person name="Ohm R."/>
            <person name="Martin F."/>
            <person name="Silar P."/>
            <person name="Natvig D."/>
            <person name="Lalanne C."/>
            <person name="Gautier V."/>
            <person name="Ament-velasquez S.L."/>
            <person name="Kruys A."/>
            <person name="Hutchinson M.I."/>
            <person name="Powell A.J."/>
            <person name="Barry K."/>
            <person name="Miller A.N."/>
            <person name="Grigoriev I.V."/>
            <person name="Debuchy R."/>
            <person name="Gladieux P."/>
            <person name="Thoren M.H."/>
            <person name="Johannesson H."/>
        </authorList>
    </citation>
    <scope>NUCLEOTIDE SEQUENCE</scope>
    <source>
        <strain evidence="1">CBS 232.78</strain>
    </source>
</reference>
<comment type="caution">
    <text evidence="1">The sequence shown here is derived from an EMBL/GenBank/DDBJ whole genome shotgun (WGS) entry which is preliminary data.</text>
</comment>
<proteinExistence type="predicted"/>
<reference evidence="1" key="1">
    <citation type="journal article" date="2023" name="Mol. Phylogenet. Evol.">
        <title>Genome-scale phylogeny and comparative genomics of the fungal order Sordariales.</title>
        <authorList>
            <person name="Hensen N."/>
            <person name="Bonometti L."/>
            <person name="Westerberg I."/>
            <person name="Brannstrom I.O."/>
            <person name="Guillou S."/>
            <person name="Cros-Aarteil S."/>
            <person name="Calhoun S."/>
            <person name="Haridas S."/>
            <person name="Kuo A."/>
            <person name="Mondo S."/>
            <person name="Pangilinan J."/>
            <person name="Riley R."/>
            <person name="LaButti K."/>
            <person name="Andreopoulos B."/>
            <person name="Lipzen A."/>
            <person name="Chen C."/>
            <person name="Yan M."/>
            <person name="Daum C."/>
            <person name="Ng V."/>
            <person name="Clum A."/>
            <person name="Steindorff A."/>
            <person name="Ohm R.A."/>
            <person name="Martin F."/>
            <person name="Silar P."/>
            <person name="Natvig D.O."/>
            <person name="Lalanne C."/>
            <person name="Gautier V."/>
            <person name="Ament-Velasquez S.L."/>
            <person name="Kruys A."/>
            <person name="Hutchinson M.I."/>
            <person name="Powell A.J."/>
            <person name="Barry K."/>
            <person name="Miller A.N."/>
            <person name="Grigoriev I.V."/>
            <person name="Debuchy R."/>
            <person name="Gladieux P."/>
            <person name="Hiltunen Thoren M."/>
            <person name="Johannesson H."/>
        </authorList>
    </citation>
    <scope>NUCLEOTIDE SEQUENCE</scope>
    <source>
        <strain evidence="1">CBS 232.78</strain>
    </source>
</reference>
<sequence length="161" mass="17677">MFSIGFVRSGNIFFLSFLGGAAQRKHRGWFLVPRFLVPNYCEMRESSAKASNRHSPCACCCNCNATHGVSLLYSSLFPPRPTDNNLPPSLPAPCGGKGTHTSYLVPRPSATPRPPPSPISSALTAIHNDVWVESGAFRLSGRPRKDEIIPFFFRSLAHLFS</sequence>
<evidence type="ECO:0000313" key="2">
    <source>
        <dbReference type="Proteomes" id="UP001285441"/>
    </source>
</evidence>
<accession>A0AAE0NSW1</accession>
<name>A0AAE0NSW1_9PEZI</name>
<evidence type="ECO:0000313" key="1">
    <source>
        <dbReference type="EMBL" id="KAK3387076.1"/>
    </source>
</evidence>
<organism evidence="1 2">
    <name type="scientific">Podospora didyma</name>
    <dbReference type="NCBI Taxonomy" id="330526"/>
    <lineage>
        <taxon>Eukaryota</taxon>
        <taxon>Fungi</taxon>
        <taxon>Dikarya</taxon>
        <taxon>Ascomycota</taxon>
        <taxon>Pezizomycotina</taxon>
        <taxon>Sordariomycetes</taxon>
        <taxon>Sordariomycetidae</taxon>
        <taxon>Sordariales</taxon>
        <taxon>Podosporaceae</taxon>
        <taxon>Podospora</taxon>
    </lineage>
</organism>
<dbReference type="AlphaFoldDB" id="A0AAE0NSW1"/>
<dbReference type="EMBL" id="JAULSW010000003">
    <property type="protein sequence ID" value="KAK3387076.1"/>
    <property type="molecule type" value="Genomic_DNA"/>
</dbReference>
<protein>
    <submittedName>
        <fullName evidence="1">Uncharacterized protein</fullName>
    </submittedName>
</protein>
<keyword evidence="2" id="KW-1185">Reference proteome</keyword>
<dbReference type="Proteomes" id="UP001285441">
    <property type="component" value="Unassembled WGS sequence"/>
</dbReference>